<feature type="domain" description="Rieske" evidence="10">
    <location>
        <begin position="178"/>
        <end position="265"/>
    </location>
</feature>
<feature type="transmembrane region" description="Helical" evidence="9">
    <location>
        <begin position="9"/>
        <end position="30"/>
    </location>
</feature>
<sequence length="282" mass="29775">MRRGPAEAWIAGAFLGAAACALGFIAAYVVGSSPQWMGSLLAGAFGLLALGLVVWSRTLLPQGTYVEERPPMASAPAAQDSFVDTLERGGSGTPGVVRRTLLLAGLGIGAALVVPLRSLLLPRSEPPGYALRHSPWERGARVMTRAGDLIRPDELASGTELTVFPEGELRADDASTVLLRLPPEDIPLLSEETARFAVDGIVAFSKLCTHAGCPVGLYEQATRQLFCPCHQSVFDVLRGAEPTAGPAVRPLPQLPLGVDDAGYLVARGEFRGQVGPTFWRPA</sequence>
<dbReference type="Pfam" id="PF00355">
    <property type="entry name" value="Rieske"/>
    <property type="match status" value="1"/>
</dbReference>
<proteinExistence type="predicted"/>
<dbReference type="PROSITE" id="PS51296">
    <property type="entry name" value="RIESKE"/>
    <property type="match status" value="1"/>
</dbReference>
<gene>
    <name evidence="11" type="ORF">SAMN05216574_106102</name>
</gene>
<dbReference type="STRING" id="1798228.SAMN05216574_106102"/>
<reference evidence="12" key="1">
    <citation type="submission" date="2016-10" db="EMBL/GenBank/DDBJ databases">
        <authorList>
            <person name="Varghese N."/>
            <person name="Submissions S."/>
        </authorList>
    </citation>
    <scope>NUCLEOTIDE SEQUENCE [LARGE SCALE GENOMIC DNA]</scope>
    <source>
        <strain evidence="12">DSM 46838</strain>
    </source>
</reference>
<keyword evidence="9" id="KW-1133">Transmembrane helix</keyword>
<keyword evidence="9" id="KW-0472">Membrane</keyword>
<dbReference type="GO" id="GO:0016705">
    <property type="term" value="F:oxidoreductase activity, acting on paired donors, with incorporation or reduction of molecular oxygen"/>
    <property type="evidence" value="ECO:0007669"/>
    <property type="project" value="UniProtKB-ARBA"/>
</dbReference>
<dbReference type="Proteomes" id="UP000198589">
    <property type="component" value="Unassembled WGS sequence"/>
</dbReference>
<evidence type="ECO:0000256" key="3">
    <source>
        <dbReference type="ARBA" id="ARBA00022714"/>
    </source>
</evidence>
<dbReference type="GO" id="GO:0004497">
    <property type="term" value="F:monooxygenase activity"/>
    <property type="evidence" value="ECO:0007669"/>
    <property type="project" value="UniProtKB-ARBA"/>
</dbReference>
<feature type="transmembrane region" description="Helical" evidence="9">
    <location>
        <begin position="101"/>
        <end position="120"/>
    </location>
</feature>
<dbReference type="InterPro" id="IPR014349">
    <property type="entry name" value="Rieske_Fe-S_prot"/>
</dbReference>
<name>A0A1I2DRR4_9ACTN</name>
<dbReference type="RefSeq" id="WP_092196724.1">
    <property type="nucleotide sequence ID" value="NZ_FOND01000006.1"/>
</dbReference>
<keyword evidence="9" id="KW-0812">Transmembrane</keyword>
<protein>
    <recommendedName>
        <fullName evidence="2">Cytochrome bc1 complex Rieske iron-sulfur subunit</fullName>
    </recommendedName>
    <alternativeName>
        <fullName evidence="8">Cytochrome bc1 reductase complex subunit QcrA</fullName>
    </alternativeName>
</protein>
<keyword evidence="4" id="KW-0479">Metal-binding</keyword>
<evidence type="ECO:0000256" key="5">
    <source>
        <dbReference type="ARBA" id="ARBA00023004"/>
    </source>
</evidence>
<dbReference type="GO" id="GO:0046872">
    <property type="term" value="F:metal ion binding"/>
    <property type="evidence" value="ECO:0007669"/>
    <property type="project" value="UniProtKB-KW"/>
</dbReference>
<dbReference type="SUPFAM" id="SSF50022">
    <property type="entry name" value="ISP domain"/>
    <property type="match status" value="1"/>
</dbReference>
<keyword evidence="7" id="KW-1015">Disulfide bond</keyword>
<dbReference type="AlphaFoldDB" id="A0A1I2DRR4"/>
<evidence type="ECO:0000256" key="7">
    <source>
        <dbReference type="ARBA" id="ARBA00023157"/>
    </source>
</evidence>
<dbReference type="CDD" id="cd03467">
    <property type="entry name" value="Rieske"/>
    <property type="match status" value="1"/>
</dbReference>
<dbReference type="PANTHER" id="PTHR10134">
    <property type="entry name" value="CYTOCHROME B-C1 COMPLEX SUBUNIT RIESKE, MITOCHONDRIAL"/>
    <property type="match status" value="1"/>
</dbReference>
<dbReference type="OrthoDB" id="9802613at2"/>
<dbReference type="EMBL" id="FOND01000006">
    <property type="protein sequence ID" value="SFE83324.1"/>
    <property type="molecule type" value="Genomic_DNA"/>
</dbReference>
<organism evidence="11 12">
    <name type="scientific">Blastococcus tunisiensis</name>
    <dbReference type="NCBI Taxonomy" id="1798228"/>
    <lineage>
        <taxon>Bacteria</taxon>
        <taxon>Bacillati</taxon>
        <taxon>Actinomycetota</taxon>
        <taxon>Actinomycetes</taxon>
        <taxon>Geodermatophilales</taxon>
        <taxon>Geodermatophilaceae</taxon>
        <taxon>Blastococcus</taxon>
    </lineage>
</organism>
<feature type="transmembrane region" description="Helical" evidence="9">
    <location>
        <begin position="36"/>
        <end position="55"/>
    </location>
</feature>
<evidence type="ECO:0000313" key="11">
    <source>
        <dbReference type="EMBL" id="SFE83324.1"/>
    </source>
</evidence>
<accession>A0A1I2DRR4</accession>
<dbReference type="Gene3D" id="2.102.10.10">
    <property type="entry name" value="Rieske [2Fe-2S] iron-sulphur domain"/>
    <property type="match status" value="1"/>
</dbReference>
<keyword evidence="3" id="KW-0001">2Fe-2S</keyword>
<dbReference type="GO" id="GO:0051537">
    <property type="term" value="F:2 iron, 2 sulfur cluster binding"/>
    <property type="evidence" value="ECO:0007669"/>
    <property type="project" value="UniProtKB-KW"/>
</dbReference>
<dbReference type="PROSITE" id="PS51257">
    <property type="entry name" value="PROKAR_LIPOPROTEIN"/>
    <property type="match status" value="1"/>
</dbReference>
<evidence type="ECO:0000256" key="9">
    <source>
        <dbReference type="SAM" id="Phobius"/>
    </source>
</evidence>
<evidence type="ECO:0000256" key="6">
    <source>
        <dbReference type="ARBA" id="ARBA00023014"/>
    </source>
</evidence>
<evidence type="ECO:0000256" key="1">
    <source>
        <dbReference type="ARBA" id="ARBA00002494"/>
    </source>
</evidence>
<evidence type="ECO:0000256" key="4">
    <source>
        <dbReference type="ARBA" id="ARBA00022723"/>
    </source>
</evidence>
<evidence type="ECO:0000259" key="10">
    <source>
        <dbReference type="PROSITE" id="PS51296"/>
    </source>
</evidence>
<keyword evidence="5" id="KW-0408">Iron</keyword>
<dbReference type="InterPro" id="IPR017941">
    <property type="entry name" value="Rieske_2Fe-2S"/>
</dbReference>
<evidence type="ECO:0000256" key="2">
    <source>
        <dbReference type="ARBA" id="ARBA00015816"/>
    </source>
</evidence>
<keyword evidence="6" id="KW-0411">Iron-sulfur</keyword>
<keyword evidence="12" id="KW-1185">Reference proteome</keyword>
<dbReference type="InterPro" id="IPR036922">
    <property type="entry name" value="Rieske_2Fe-2S_sf"/>
</dbReference>
<comment type="function">
    <text evidence="1">Iron-sulfur subunit of the cytochrome bc1 complex, an essential component of the respiratory electron transport chain required for ATP synthesis. The bc1 complex catalyzes the oxidation of menaquinol and the reduction of cytochrome c in the respiratory chain. The bc1 complex operates through a Q-cycle mechanism that couples electron transfer to generation of the proton gradient that drives ATP synthesis.</text>
</comment>
<evidence type="ECO:0000313" key="12">
    <source>
        <dbReference type="Proteomes" id="UP000198589"/>
    </source>
</evidence>
<evidence type="ECO:0000256" key="8">
    <source>
        <dbReference type="ARBA" id="ARBA00029586"/>
    </source>
</evidence>